<proteinExistence type="predicted"/>
<dbReference type="EMBL" id="LT838813">
    <property type="protein sequence ID" value="SMD45336.1"/>
    <property type="molecule type" value="Genomic_DNA"/>
</dbReference>
<dbReference type="Proteomes" id="UP000192333">
    <property type="component" value="Chromosome I"/>
</dbReference>
<name>A0A1W2H9U9_9BACT</name>
<feature type="signal peptide" evidence="1">
    <location>
        <begin position="1"/>
        <end position="22"/>
    </location>
</feature>
<keyword evidence="3" id="KW-1185">Reference proteome</keyword>
<reference evidence="3" key="1">
    <citation type="submission" date="2017-04" db="EMBL/GenBank/DDBJ databases">
        <authorList>
            <person name="Varghese N."/>
            <person name="Submissions S."/>
        </authorList>
    </citation>
    <scope>NUCLEOTIDE SEQUENCE [LARGE SCALE GENOMIC DNA]</scope>
    <source>
        <strain evidence="3">DSM 16537</strain>
    </source>
</reference>
<dbReference type="SUPFAM" id="SSF49354">
    <property type="entry name" value="PapD-like"/>
    <property type="match status" value="1"/>
</dbReference>
<evidence type="ECO:0000313" key="3">
    <source>
        <dbReference type="Proteomes" id="UP000192333"/>
    </source>
</evidence>
<organism evidence="2 3">
    <name type="scientific">Aquiflexum balticum DSM 16537</name>
    <dbReference type="NCBI Taxonomy" id="758820"/>
    <lineage>
        <taxon>Bacteria</taxon>
        <taxon>Pseudomonadati</taxon>
        <taxon>Bacteroidota</taxon>
        <taxon>Cytophagia</taxon>
        <taxon>Cytophagales</taxon>
        <taxon>Cyclobacteriaceae</taxon>
        <taxon>Aquiflexum</taxon>
    </lineage>
</organism>
<sequence>MKKIFASLSFLIAVTLGFPGIAQISIAPTSVFVDNNGIASFYVTNPSDEPQEINIGFVFGYPGNDDQGNLLMVYGDSLREKEFGIGDRLRAFPRSFVLAPQQQQTVRLQLRPDRSLPDGTYFTRLKVTSNAQSREVGEIAQNEVATQVNFKFDQVIPVFYKHGETKTGIEISEIETDITGNNLRAVADFRTTGNSPFIGSVTAMLKNKDEKIVAEVQQTTALYFSGKKGMELSLPEGLTSGEYQVELRFETKRSDIASNNLVQTSPIAKRVYVRIP</sequence>
<dbReference type="Gene3D" id="2.60.40.10">
    <property type="entry name" value="Immunoglobulins"/>
    <property type="match status" value="1"/>
</dbReference>
<dbReference type="InterPro" id="IPR008962">
    <property type="entry name" value="PapD-like_sf"/>
</dbReference>
<evidence type="ECO:0000313" key="2">
    <source>
        <dbReference type="EMBL" id="SMD45336.1"/>
    </source>
</evidence>
<dbReference type="OrthoDB" id="6658153at2"/>
<accession>A0A1W2H9U9</accession>
<keyword evidence="1" id="KW-0732">Signal</keyword>
<evidence type="ECO:0000256" key="1">
    <source>
        <dbReference type="SAM" id="SignalP"/>
    </source>
</evidence>
<dbReference type="AlphaFoldDB" id="A0A1W2H9U9"/>
<gene>
    <name evidence="2" type="ORF">SAMN00777080_3985</name>
</gene>
<dbReference type="STRING" id="758820.SAMN00777080_3985"/>
<dbReference type="InterPro" id="IPR013783">
    <property type="entry name" value="Ig-like_fold"/>
</dbReference>
<feature type="chain" id="PRO_5010704209" description="P pilus assembly protein, chaperone PapD" evidence="1">
    <location>
        <begin position="23"/>
        <end position="276"/>
    </location>
</feature>
<protein>
    <recommendedName>
        <fullName evidence="4">P pilus assembly protein, chaperone PapD</fullName>
    </recommendedName>
</protein>
<dbReference type="RefSeq" id="WP_084122095.1">
    <property type="nucleotide sequence ID" value="NZ_LT838813.1"/>
</dbReference>
<evidence type="ECO:0008006" key="4">
    <source>
        <dbReference type="Google" id="ProtNLM"/>
    </source>
</evidence>